<dbReference type="EMBL" id="WCRS01000012">
    <property type="protein sequence ID" value="KAB4472112.1"/>
    <property type="molecule type" value="Genomic_DNA"/>
</dbReference>
<evidence type="ECO:0000256" key="5">
    <source>
        <dbReference type="ARBA" id="ARBA00049880"/>
    </source>
</evidence>
<dbReference type="Proteomes" id="UP000440614">
    <property type="component" value="Unassembled WGS sequence"/>
</dbReference>
<organism evidence="10 22">
    <name type="scientific">Bacteroides thetaiotaomicron</name>
    <dbReference type="NCBI Taxonomy" id="818"/>
    <lineage>
        <taxon>Bacteria</taxon>
        <taxon>Pseudomonadati</taxon>
        <taxon>Bacteroidota</taxon>
        <taxon>Bacteroidia</taxon>
        <taxon>Bacteroidales</taxon>
        <taxon>Bacteroidaceae</taxon>
        <taxon>Bacteroides</taxon>
    </lineage>
</organism>
<dbReference type="EMBL" id="WCRY01000007">
    <property type="protein sequence ID" value="KAB4483450.1"/>
    <property type="molecule type" value="Genomic_DNA"/>
</dbReference>
<evidence type="ECO:0000313" key="15">
    <source>
        <dbReference type="EMBL" id="UYU71363.1"/>
    </source>
</evidence>
<dbReference type="PANTHER" id="PTHR36449">
    <property type="entry name" value="ACETYLTRANSFERASE-RELATED"/>
    <property type="match status" value="1"/>
</dbReference>
<evidence type="ECO:0000313" key="19">
    <source>
        <dbReference type="Proteomes" id="UP000436858"/>
    </source>
</evidence>
<dbReference type="SUPFAM" id="SSF55729">
    <property type="entry name" value="Acyl-CoA N-acyltransferases (Nat)"/>
    <property type="match status" value="1"/>
</dbReference>
<dbReference type="Proteomes" id="UP000283616">
    <property type="component" value="Unassembled WGS sequence"/>
</dbReference>
<keyword evidence="4 10" id="KW-0012">Acyltransferase</keyword>
<evidence type="ECO:0000313" key="16">
    <source>
        <dbReference type="EMBL" id="UYU89447.1"/>
    </source>
</evidence>
<dbReference type="Gene3D" id="3.40.630.30">
    <property type="match status" value="1"/>
</dbReference>
<evidence type="ECO:0000256" key="2">
    <source>
        <dbReference type="ARBA" id="ARBA00022649"/>
    </source>
</evidence>
<dbReference type="EMBL" id="JAGZEE010000017">
    <property type="protein sequence ID" value="MBS5411565.1"/>
    <property type="molecule type" value="Genomic_DNA"/>
</dbReference>
<evidence type="ECO:0000313" key="10">
    <source>
        <dbReference type="EMBL" id="MBS5411565.1"/>
    </source>
</evidence>
<evidence type="ECO:0000313" key="11">
    <source>
        <dbReference type="EMBL" id="MDC2235491.1"/>
    </source>
</evidence>
<evidence type="ECO:0000313" key="14">
    <source>
        <dbReference type="EMBL" id="UYU69032.1"/>
    </source>
</evidence>
<dbReference type="Proteomes" id="UP001156216">
    <property type="component" value="Chromosome"/>
</dbReference>
<proteinExistence type="predicted"/>
<dbReference type="EMBL" id="CP083685">
    <property type="protein sequence ID" value="UYU89447.1"/>
    <property type="molecule type" value="Genomic_DNA"/>
</dbReference>
<evidence type="ECO:0000313" key="9">
    <source>
        <dbReference type="EMBL" id="KAB4483450.1"/>
    </source>
</evidence>
<feature type="domain" description="N-acetyltransferase" evidence="6">
    <location>
        <begin position="103"/>
        <end position="167"/>
    </location>
</feature>
<dbReference type="GO" id="GO:0016747">
    <property type="term" value="F:acyltransferase activity, transferring groups other than amino-acyl groups"/>
    <property type="evidence" value="ECO:0007669"/>
    <property type="project" value="InterPro"/>
</dbReference>
<comment type="catalytic activity">
    <reaction evidence="5">
        <text>glycyl-tRNA(Gly) + acetyl-CoA = N-acetylglycyl-tRNA(Gly) + CoA + H(+)</text>
        <dbReference type="Rhea" id="RHEA:81867"/>
        <dbReference type="Rhea" id="RHEA-COMP:9683"/>
        <dbReference type="Rhea" id="RHEA-COMP:19766"/>
        <dbReference type="ChEBI" id="CHEBI:15378"/>
        <dbReference type="ChEBI" id="CHEBI:57287"/>
        <dbReference type="ChEBI" id="CHEBI:57288"/>
        <dbReference type="ChEBI" id="CHEBI:78522"/>
        <dbReference type="ChEBI" id="CHEBI:232036"/>
    </reaction>
</comment>
<evidence type="ECO:0000313" key="17">
    <source>
        <dbReference type="Proteomes" id="UP000283616"/>
    </source>
</evidence>
<reference evidence="11" key="5">
    <citation type="submission" date="2022-10" db="EMBL/GenBank/DDBJ databases">
        <title>Human gut microbiome strain richness.</title>
        <authorList>
            <person name="Chen-Liaw A."/>
        </authorList>
    </citation>
    <scope>NUCLEOTIDE SEQUENCE</scope>
    <source>
        <strain evidence="11">1001283st1_A3_1001283B150304_161114</strain>
    </source>
</reference>
<name>A0A0P0FBZ5_BACT4</name>
<dbReference type="RefSeq" id="WP_008766601.1">
    <property type="nucleotide sequence ID" value="NZ_BAABXH010000001.1"/>
</dbReference>
<evidence type="ECO:0000313" key="22">
    <source>
        <dbReference type="Proteomes" id="UP000782901"/>
    </source>
</evidence>
<dbReference type="EMBL" id="WCSY01000008">
    <property type="protein sequence ID" value="KAB4313735.1"/>
    <property type="molecule type" value="Genomic_DNA"/>
</dbReference>
<dbReference type="KEGG" id="btho:Btheta7330_00928"/>
<evidence type="ECO:0000256" key="1">
    <source>
        <dbReference type="ARBA" id="ARBA00022491"/>
    </source>
</evidence>
<dbReference type="EMBL" id="CP083680">
    <property type="protein sequence ID" value="UYU69032.1"/>
    <property type="molecule type" value="Genomic_DNA"/>
</dbReference>
<reference evidence="19 20" key="2">
    <citation type="journal article" date="2019" name="Nat. Med.">
        <title>A library of human gut bacterial isolates paired with longitudinal multiomics data enables mechanistic microbiome research.</title>
        <authorList>
            <person name="Poyet M."/>
            <person name="Groussin M."/>
            <person name="Gibbons S.M."/>
            <person name="Avila-Pacheco J."/>
            <person name="Jiang X."/>
            <person name="Kearney S.M."/>
            <person name="Perrotta A.R."/>
            <person name="Berdy B."/>
            <person name="Zhao S."/>
            <person name="Lieberman T.D."/>
            <person name="Swanson P.K."/>
            <person name="Smith M."/>
            <person name="Roesemann S."/>
            <person name="Alexander J.E."/>
            <person name="Rich S.A."/>
            <person name="Livny J."/>
            <person name="Vlamakis H."/>
            <person name="Clish C."/>
            <person name="Bullock K."/>
            <person name="Deik A."/>
            <person name="Scott J."/>
            <person name="Pierce K.A."/>
            <person name="Xavier R.J."/>
            <person name="Alm E.J."/>
        </authorList>
    </citation>
    <scope>NUCLEOTIDE SEQUENCE [LARGE SCALE GENOMIC DNA]</scope>
    <source>
        <strain evidence="8 21">BIOML-A156</strain>
        <strain evidence="9 19">BIOML-A162</strain>
        <strain evidence="7 20">BIOML-A188</strain>
    </source>
</reference>
<dbReference type="Proteomes" id="UP000488521">
    <property type="component" value="Unassembled WGS sequence"/>
</dbReference>
<dbReference type="Pfam" id="PF13673">
    <property type="entry name" value="Acetyltransf_10"/>
    <property type="match status" value="1"/>
</dbReference>
<accession>C6INP8</accession>
<reference evidence="17 18" key="1">
    <citation type="submission" date="2018-08" db="EMBL/GenBank/DDBJ databases">
        <title>A genome reference for cultivated species of the human gut microbiota.</title>
        <authorList>
            <person name="Zou Y."/>
            <person name="Xue W."/>
            <person name="Luo G."/>
        </authorList>
    </citation>
    <scope>NUCLEOTIDE SEQUENCE [LARGE SCALE GENOMIC DNA]</scope>
    <source>
        <strain evidence="13 17">AF37-12</strain>
        <strain evidence="12 18">AM30-26</strain>
    </source>
</reference>
<dbReference type="EC" id="2.3.1.-" evidence="10"/>
<keyword evidence="3 10" id="KW-0808">Transferase</keyword>
<dbReference type="OMA" id="RSAMPFY"/>
<dbReference type="EMBL" id="QROV01000028">
    <property type="protein sequence ID" value="RHL54512.1"/>
    <property type="molecule type" value="Genomic_DNA"/>
</dbReference>
<evidence type="ECO:0000313" key="21">
    <source>
        <dbReference type="Proteomes" id="UP000488521"/>
    </source>
</evidence>
<dbReference type="AlphaFoldDB" id="A0A0P0FBZ5"/>
<reference evidence="10" key="3">
    <citation type="submission" date="2021-02" db="EMBL/GenBank/DDBJ databases">
        <title>Infant gut strain persistence is associated with maternal origin, phylogeny, and functional potential including surface adhesion and iron acquisition.</title>
        <authorList>
            <person name="Lou Y.C."/>
        </authorList>
    </citation>
    <scope>NUCLEOTIDE SEQUENCE</scope>
    <source>
        <strain evidence="10">L3_082_243G1_dasL3_082_243G1_maxbin2.maxbin.015s ta_sub</strain>
    </source>
</reference>
<dbReference type="EMBL" id="QSJP01000033">
    <property type="protein sequence ID" value="RHD81281.1"/>
    <property type="molecule type" value="Genomic_DNA"/>
</dbReference>
<keyword evidence="2" id="KW-1277">Toxin-antitoxin system</keyword>
<dbReference type="Proteomes" id="UP000782901">
    <property type="component" value="Unassembled WGS sequence"/>
</dbReference>
<gene>
    <name evidence="13" type="ORF">DW011_20360</name>
    <name evidence="12" type="ORF">DW780_24775</name>
    <name evidence="8" type="ORF">GAN59_16570</name>
    <name evidence="9" type="ORF">GAN91_09635</name>
    <name evidence="7" type="ORF">GAO51_09065</name>
    <name evidence="10" type="ORF">KHY35_12790</name>
    <name evidence="15" type="ORF">KQP59_24395</name>
    <name evidence="14" type="ORF">KQP68_12505</name>
    <name evidence="16" type="ORF">KQP74_15995</name>
    <name evidence="11" type="ORF">PO127_06975</name>
</gene>
<dbReference type="GeneID" id="60928103"/>
<dbReference type="Proteomes" id="UP000436858">
    <property type="component" value="Unassembled WGS sequence"/>
</dbReference>
<evidence type="ECO:0000313" key="20">
    <source>
        <dbReference type="Proteomes" id="UP000440614"/>
    </source>
</evidence>
<dbReference type="InterPro" id="IPR016181">
    <property type="entry name" value="Acyl_CoA_acyltransferase"/>
</dbReference>
<accession>A0A0P0FBZ5</accession>
<dbReference type="PANTHER" id="PTHR36449:SF1">
    <property type="entry name" value="ACETYLTRANSFERASE"/>
    <property type="match status" value="1"/>
</dbReference>
<evidence type="ECO:0000313" key="18">
    <source>
        <dbReference type="Proteomes" id="UP000284785"/>
    </source>
</evidence>
<dbReference type="Proteomes" id="UP001217776">
    <property type="component" value="Unassembled WGS sequence"/>
</dbReference>
<dbReference type="EMBL" id="CP083681">
    <property type="protein sequence ID" value="UYU71363.1"/>
    <property type="molecule type" value="Genomic_DNA"/>
</dbReference>
<evidence type="ECO:0000256" key="4">
    <source>
        <dbReference type="ARBA" id="ARBA00023315"/>
    </source>
</evidence>
<sequence length="183" mass="21246">MDRQLIETTYEMRKLDTSEKIESFDCGDTDLNDFILNESFLYREALLAVSYVLENKVNQRSVAYFSLANDRISLSDFENKTEFNRFRKHRFVNEKRLKSYPAAKICRLGVDLSVKGQSIGSFLLNFIKSYFIIENKTGCRFLTVDAYAAAVPFYMKNGFVPLNDEDVDSATRLLYFDLNDIVK</sequence>
<keyword evidence="1" id="KW-0678">Repressor</keyword>
<dbReference type="Proteomes" id="UP001156218">
    <property type="component" value="Chromosome"/>
</dbReference>
<dbReference type="EMBL" id="JAQNVG010000008">
    <property type="protein sequence ID" value="MDC2235491.1"/>
    <property type="molecule type" value="Genomic_DNA"/>
</dbReference>
<evidence type="ECO:0000256" key="3">
    <source>
        <dbReference type="ARBA" id="ARBA00022679"/>
    </source>
</evidence>
<protein>
    <submittedName>
        <fullName evidence="10">GNAT family N-acetyltransferase</fullName>
        <ecNumber evidence="10">2.3.1.-</ecNumber>
    </submittedName>
</protein>
<evidence type="ECO:0000313" key="13">
    <source>
        <dbReference type="EMBL" id="RHL54512.1"/>
    </source>
</evidence>
<dbReference type="Proteomes" id="UP001162960">
    <property type="component" value="Chromosome"/>
</dbReference>
<evidence type="ECO:0000313" key="23">
    <source>
        <dbReference type="Proteomes" id="UP001156218"/>
    </source>
</evidence>
<reference evidence="14 23" key="4">
    <citation type="submission" date="2021-06" db="EMBL/GenBank/DDBJ databases">
        <title>Interrogation of the integrated mobile genetic elements in gut-associated Bacteroides with a consensus prediction approach.</title>
        <authorList>
            <person name="Campbell D.E."/>
            <person name="Leigh J.R."/>
            <person name="Kim T."/>
            <person name="England W."/>
            <person name="Whitaker R.J."/>
            <person name="Degnan P.H."/>
        </authorList>
    </citation>
    <scope>NUCLEOTIDE SEQUENCE</scope>
    <source>
        <strain evidence="16">VPI-3443</strain>
        <strain evidence="15">VPI-BTDOT2</strain>
        <strain evidence="14 23">WAL8669</strain>
    </source>
</reference>
<dbReference type="Proteomes" id="UP000284785">
    <property type="component" value="Unassembled WGS sequence"/>
</dbReference>
<dbReference type="InterPro" id="IPR000182">
    <property type="entry name" value="GNAT_dom"/>
</dbReference>
<evidence type="ECO:0000313" key="7">
    <source>
        <dbReference type="EMBL" id="KAB4313735.1"/>
    </source>
</evidence>
<evidence type="ECO:0000259" key="6">
    <source>
        <dbReference type="Pfam" id="PF13673"/>
    </source>
</evidence>
<evidence type="ECO:0000313" key="8">
    <source>
        <dbReference type="EMBL" id="KAB4472112.1"/>
    </source>
</evidence>
<evidence type="ECO:0000313" key="12">
    <source>
        <dbReference type="EMBL" id="RHD81281.1"/>
    </source>
</evidence>